<accession>A0A1G8AVJ0</accession>
<dbReference type="RefSeq" id="WP_090157598.1">
    <property type="nucleotide sequence ID" value="NZ_FNAN01000032.1"/>
</dbReference>
<evidence type="ECO:0000313" key="2">
    <source>
        <dbReference type="Proteomes" id="UP000198748"/>
    </source>
</evidence>
<evidence type="ECO:0000313" key="1">
    <source>
        <dbReference type="EMBL" id="SDH24390.1"/>
    </source>
</evidence>
<dbReference type="OrthoDB" id="962624at2"/>
<gene>
    <name evidence="1" type="ORF">SAMN04487996_13218</name>
</gene>
<organism evidence="1 2">
    <name type="scientific">Dyadobacter soli</name>
    <dbReference type="NCBI Taxonomy" id="659014"/>
    <lineage>
        <taxon>Bacteria</taxon>
        <taxon>Pseudomonadati</taxon>
        <taxon>Bacteroidota</taxon>
        <taxon>Cytophagia</taxon>
        <taxon>Cytophagales</taxon>
        <taxon>Spirosomataceae</taxon>
        <taxon>Dyadobacter</taxon>
    </lineage>
</organism>
<dbReference type="EMBL" id="FNAN01000032">
    <property type="protein sequence ID" value="SDH24390.1"/>
    <property type="molecule type" value="Genomic_DNA"/>
</dbReference>
<sequence>MRTYQLKLTYPETLSVHHITTLVESVKGVKIQRLNIIGRGREFVGVLVVEAAGLLHYDSLVERLRSRQEVLLDEPEVTAL</sequence>
<proteinExistence type="predicted"/>
<dbReference type="AlphaFoldDB" id="A0A1G8AVJ0"/>
<dbReference type="Proteomes" id="UP000198748">
    <property type="component" value="Unassembled WGS sequence"/>
</dbReference>
<keyword evidence="2" id="KW-1185">Reference proteome</keyword>
<name>A0A1G8AVJ0_9BACT</name>
<evidence type="ECO:0008006" key="3">
    <source>
        <dbReference type="Google" id="ProtNLM"/>
    </source>
</evidence>
<reference evidence="2" key="1">
    <citation type="submission" date="2016-10" db="EMBL/GenBank/DDBJ databases">
        <authorList>
            <person name="Varghese N."/>
            <person name="Submissions S."/>
        </authorList>
    </citation>
    <scope>NUCLEOTIDE SEQUENCE [LARGE SCALE GENOMIC DNA]</scope>
    <source>
        <strain evidence="2">DSM 25329</strain>
    </source>
</reference>
<protein>
    <recommendedName>
        <fullName evidence="3">NIL domain-containing protein</fullName>
    </recommendedName>
</protein>
<dbReference type="STRING" id="659014.SAMN04487996_13218"/>